<accession>A0A2M4CEX7</accession>
<name>A0A2M4CEX7_9DIPT</name>
<dbReference type="AlphaFoldDB" id="A0A2M4CEX7"/>
<organism evidence="1">
    <name type="scientific">Anopheles marajoara</name>
    <dbReference type="NCBI Taxonomy" id="58244"/>
    <lineage>
        <taxon>Eukaryota</taxon>
        <taxon>Metazoa</taxon>
        <taxon>Ecdysozoa</taxon>
        <taxon>Arthropoda</taxon>
        <taxon>Hexapoda</taxon>
        <taxon>Insecta</taxon>
        <taxon>Pterygota</taxon>
        <taxon>Neoptera</taxon>
        <taxon>Endopterygota</taxon>
        <taxon>Diptera</taxon>
        <taxon>Nematocera</taxon>
        <taxon>Culicoidea</taxon>
        <taxon>Culicidae</taxon>
        <taxon>Anophelinae</taxon>
        <taxon>Anopheles</taxon>
    </lineage>
</organism>
<protein>
    <submittedName>
        <fullName evidence="1">Putative secreted protein</fullName>
    </submittedName>
</protein>
<sequence>MHRTVTVRRRVMVAASLSISHRTTGCPPSRFSCMTRCARLWCNFLLDLNGFRLRVDFHLRHIRAIIRL</sequence>
<dbReference type="EMBL" id="GGFJ01014746">
    <property type="protein sequence ID" value="MBW63887.1"/>
    <property type="molecule type" value="Transcribed_RNA"/>
</dbReference>
<evidence type="ECO:0000313" key="1">
    <source>
        <dbReference type="EMBL" id="MBW63887.1"/>
    </source>
</evidence>
<reference evidence="1" key="1">
    <citation type="submission" date="2018-01" db="EMBL/GenBank/DDBJ databases">
        <title>An insight into the sialome of Amazonian anophelines.</title>
        <authorList>
            <person name="Ribeiro J.M."/>
            <person name="Scarpassa V."/>
            <person name="Calvo E."/>
        </authorList>
    </citation>
    <scope>NUCLEOTIDE SEQUENCE</scope>
    <source>
        <tissue evidence="1">Salivary glands</tissue>
    </source>
</reference>
<proteinExistence type="predicted"/>